<proteinExistence type="predicted"/>
<dbReference type="Proteomes" id="UP000217154">
    <property type="component" value="Chromosome"/>
</dbReference>
<reference evidence="2 3" key="1">
    <citation type="submission" date="2017-09" db="EMBL/GenBank/DDBJ databases">
        <title>The diverse metabolic capabilities of V. boronicumulans make it an excellent choice for continued studies on novel biodegradation.</title>
        <authorList>
            <person name="Sun S."/>
        </authorList>
    </citation>
    <scope>NUCLEOTIDE SEQUENCE [LARGE SCALE GENOMIC DNA]</scope>
    <source>
        <strain evidence="2 3">J1</strain>
    </source>
</reference>
<dbReference type="KEGG" id="vbo:CKY39_09165"/>
<organism evidence="2 3">
    <name type="scientific">Variovorax boronicumulans</name>
    <dbReference type="NCBI Taxonomy" id="436515"/>
    <lineage>
        <taxon>Bacteria</taxon>
        <taxon>Pseudomonadati</taxon>
        <taxon>Pseudomonadota</taxon>
        <taxon>Betaproteobacteria</taxon>
        <taxon>Burkholderiales</taxon>
        <taxon>Comamonadaceae</taxon>
        <taxon>Variovorax</taxon>
    </lineage>
</organism>
<protein>
    <recommendedName>
        <fullName evidence="4">Rap1a immunity protein domain-containing protein</fullName>
    </recommendedName>
</protein>
<dbReference type="RefSeq" id="WP_095744203.1">
    <property type="nucleotide sequence ID" value="NZ_CP023284.1"/>
</dbReference>
<gene>
    <name evidence="2" type="ORF">CKY39_09165</name>
</gene>
<name>A0A250DGH8_9BURK</name>
<dbReference type="AlphaFoldDB" id="A0A250DGH8"/>
<keyword evidence="1" id="KW-0732">Signal</keyword>
<feature type="signal peptide" evidence="1">
    <location>
        <begin position="1"/>
        <end position="21"/>
    </location>
</feature>
<evidence type="ECO:0000313" key="2">
    <source>
        <dbReference type="EMBL" id="ATA53364.1"/>
    </source>
</evidence>
<evidence type="ECO:0008006" key="4">
    <source>
        <dbReference type="Google" id="ProtNLM"/>
    </source>
</evidence>
<feature type="chain" id="PRO_5012806526" description="Rap1a immunity protein domain-containing protein" evidence="1">
    <location>
        <begin position="22"/>
        <end position="125"/>
    </location>
</feature>
<accession>A0A250DGH8</accession>
<dbReference type="EMBL" id="CP023284">
    <property type="protein sequence ID" value="ATA53364.1"/>
    <property type="molecule type" value="Genomic_DNA"/>
</dbReference>
<sequence length="125" mass="13565">MKLQGAMAAGAALLAVSMSFAAPPAFSKEEQRLRKAVDDAEMCFHFAGEFNGDGSAHDKEVARQQRQHCGKKSQELVLRAYRKNPHDARLYPAVLRLDGLMPGLTLPAAEKARLCAVAKTELACP</sequence>
<evidence type="ECO:0000256" key="1">
    <source>
        <dbReference type="SAM" id="SignalP"/>
    </source>
</evidence>
<evidence type="ECO:0000313" key="3">
    <source>
        <dbReference type="Proteomes" id="UP000217154"/>
    </source>
</evidence>